<dbReference type="EC" id="3.1.3.25" evidence="4 10"/>
<evidence type="ECO:0000256" key="2">
    <source>
        <dbReference type="ARBA" id="ARBA00001946"/>
    </source>
</evidence>
<dbReference type="GO" id="GO:0007165">
    <property type="term" value="P:signal transduction"/>
    <property type="evidence" value="ECO:0007669"/>
    <property type="project" value="TreeGrafter"/>
</dbReference>
<dbReference type="FunFam" id="3.30.540.10:FF:000003">
    <property type="entry name" value="Inositol-1-monophosphatase"/>
    <property type="match status" value="1"/>
</dbReference>
<evidence type="ECO:0000313" key="11">
    <source>
        <dbReference type="EMBL" id="MBB5685119.1"/>
    </source>
</evidence>
<dbReference type="GO" id="GO:0046872">
    <property type="term" value="F:metal ion binding"/>
    <property type="evidence" value="ECO:0007669"/>
    <property type="project" value="UniProtKB-KW"/>
</dbReference>
<accession>A0A7W9AGP5</accession>
<comment type="catalytic activity">
    <reaction evidence="1 10">
        <text>a myo-inositol phosphate + H2O = myo-inositol + phosphate</text>
        <dbReference type="Rhea" id="RHEA:24056"/>
        <dbReference type="ChEBI" id="CHEBI:15377"/>
        <dbReference type="ChEBI" id="CHEBI:17268"/>
        <dbReference type="ChEBI" id="CHEBI:43474"/>
        <dbReference type="ChEBI" id="CHEBI:84139"/>
        <dbReference type="EC" id="3.1.3.25"/>
    </reaction>
</comment>
<dbReference type="GO" id="GO:0006020">
    <property type="term" value="P:inositol metabolic process"/>
    <property type="evidence" value="ECO:0007669"/>
    <property type="project" value="TreeGrafter"/>
</dbReference>
<dbReference type="InterPro" id="IPR020583">
    <property type="entry name" value="Inositol_monoP_metal-BS"/>
</dbReference>
<dbReference type="EMBL" id="JACIJC010000002">
    <property type="protein sequence ID" value="MBB5685119.1"/>
    <property type="molecule type" value="Genomic_DNA"/>
</dbReference>
<comment type="caution">
    <text evidence="11">The sequence shown here is derived from an EMBL/GenBank/DDBJ whole genome shotgun (WGS) entry which is preliminary data.</text>
</comment>
<evidence type="ECO:0000256" key="10">
    <source>
        <dbReference type="RuleBase" id="RU364068"/>
    </source>
</evidence>
<dbReference type="InterPro" id="IPR022337">
    <property type="entry name" value="Inositol_monophosphatase_SuhB"/>
</dbReference>
<feature type="binding site" evidence="9">
    <location>
        <position position="220"/>
    </location>
    <ligand>
        <name>Mg(2+)</name>
        <dbReference type="ChEBI" id="CHEBI:18420"/>
        <label>2</label>
    </ligand>
</feature>
<keyword evidence="8 9" id="KW-0460">Magnesium</keyword>
<evidence type="ECO:0000256" key="4">
    <source>
        <dbReference type="ARBA" id="ARBA00013106"/>
    </source>
</evidence>
<dbReference type="Proteomes" id="UP000549617">
    <property type="component" value="Unassembled WGS sequence"/>
</dbReference>
<evidence type="ECO:0000256" key="9">
    <source>
        <dbReference type="PIRSR" id="PIRSR600760-2"/>
    </source>
</evidence>
<dbReference type="Gene3D" id="3.40.190.80">
    <property type="match status" value="1"/>
</dbReference>
<evidence type="ECO:0000256" key="8">
    <source>
        <dbReference type="ARBA" id="ARBA00022842"/>
    </source>
</evidence>
<dbReference type="Gene3D" id="3.30.540.10">
    <property type="entry name" value="Fructose-1,6-Bisphosphatase, subunit A, domain 1"/>
    <property type="match status" value="1"/>
</dbReference>
<dbReference type="InterPro" id="IPR000760">
    <property type="entry name" value="Inositol_monophosphatase-like"/>
</dbReference>
<dbReference type="PRINTS" id="PR00377">
    <property type="entry name" value="IMPHPHTASES"/>
</dbReference>
<feature type="binding site" evidence="9">
    <location>
        <position position="70"/>
    </location>
    <ligand>
        <name>Mg(2+)</name>
        <dbReference type="ChEBI" id="CHEBI:18420"/>
        <label>1</label>
        <note>catalytic</note>
    </ligand>
</feature>
<dbReference type="PANTHER" id="PTHR20854">
    <property type="entry name" value="INOSITOL MONOPHOSPHATASE"/>
    <property type="match status" value="1"/>
</dbReference>
<feature type="binding site" evidence="9">
    <location>
        <position position="89"/>
    </location>
    <ligand>
        <name>Mg(2+)</name>
        <dbReference type="ChEBI" id="CHEBI:18420"/>
        <label>1</label>
        <note>catalytic</note>
    </ligand>
</feature>
<dbReference type="SUPFAM" id="SSF56655">
    <property type="entry name" value="Carbohydrate phosphatase"/>
    <property type="match status" value="1"/>
</dbReference>
<sequence length="273" mass="30372">MVSNSGLLTVMERAARKAAPRLRRDFNEVQHLQVSRKGPADFVSMADQRAERTLYDELLKARPDWGFLLEEGGEIQGDPNKPRWIVDPLDGTSNFLHGIPHFSISIAVEEPRPGGRSEITCGLVYQPLTDESFWAEKGRGAWLQDQRLRVSSRRHLDEALIATGVPFKGHGNFGQWRAIYDAVAPEVAGLRRFGAASLDLAWVAAGRFDGFWESDLKPWDVAAGLLLVREAGGFVTDFRGGDRAMERSEFLAANDVLHSKMHKLVANALKAPR</sequence>
<dbReference type="PROSITE" id="PS00630">
    <property type="entry name" value="IMP_2"/>
    <property type="match status" value="1"/>
</dbReference>
<name>A0A7W9AGP5_9SPHN</name>
<dbReference type="GO" id="GO:0008934">
    <property type="term" value="F:inositol monophosphate 1-phosphatase activity"/>
    <property type="evidence" value="ECO:0007669"/>
    <property type="project" value="InterPro"/>
</dbReference>
<dbReference type="InterPro" id="IPR020550">
    <property type="entry name" value="Inositol_monophosphatase_CS"/>
</dbReference>
<evidence type="ECO:0000256" key="7">
    <source>
        <dbReference type="ARBA" id="ARBA00022801"/>
    </source>
</evidence>
<dbReference type="PRINTS" id="PR01959">
    <property type="entry name" value="SBIMPHPHTASE"/>
</dbReference>
<feature type="binding site" evidence="9">
    <location>
        <position position="90"/>
    </location>
    <ligand>
        <name>Mg(2+)</name>
        <dbReference type="ChEBI" id="CHEBI:18420"/>
        <label>2</label>
    </ligand>
</feature>
<keyword evidence="6 9" id="KW-0479">Metal-binding</keyword>
<feature type="binding site" evidence="9">
    <location>
        <position position="87"/>
    </location>
    <ligand>
        <name>Mg(2+)</name>
        <dbReference type="ChEBI" id="CHEBI:18420"/>
        <label>1</label>
        <note>catalytic</note>
    </ligand>
</feature>
<keyword evidence="7 10" id="KW-0378">Hydrolase</keyword>
<dbReference type="Pfam" id="PF00459">
    <property type="entry name" value="Inositol_P"/>
    <property type="match status" value="1"/>
</dbReference>
<dbReference type="AlphaFoldDB" id="A0A7W9AGP5"/>
<dbReference type="InterPro" id="IPR033942">
    <property type="entry name" value="IMPase"/>
</dbReference>
<evidence type="ECO:0000256" key="6">
    <source>
        <dbReference type="ARBA" id="ARBA00022723"/>
    </source>
</evidence>
<protein>
    <recommendedName>
        <fullName evidence="5 10">Inositol-1-monophosphatase</fullName>
        <ecNumber evidence="4 10">3.1.3.25</ecNumber>
    </recommendedName>
</protein>
<evidence type="ECO:0000256" key="5">
    <source>
        <dbReference type="ARBA" id="ARBA00019784"/>
    </source>
</evidence>
<organism evidence="11 12">
    <name type="scientific">Sphingobium boeckii</name>
    <dbReference type="NCBI Taxonomy" id="1082345"/>
    <lineage>
        <taxon>Bacteria</taxon>
        <taxon>Pseudomonadati</taxon>
        <taxon>Pseudomonadota</taxon>
        <taxon>Alphaproteobacteria</taxon>
        <taxon>Sphingomonadales</taxon>
        <taxon>Sphingomonadaceae</taxon>
        <taxon>Sphingobium</taxon>
    </lineage>
</organism>
<evidence type="ECO:0000313" key="12">
    <source>
        <dbReference type="Proteomes" id="UP000549617"/>
    </source>
</evidence>
<dbReference type="PANTHER" id="PTHR20854:SF4">
    <property type="entry name" value="INOSITOL-1-MONOPHOSPHATASE-RELATED"/>
    <property type="match status" value="1"/>
</dbReference>
<proteinExistence type="inferred from homology"/>
<evidence type="ECO:0000256" key="3">
    <source>
        <dbReference type="ARBA" id="ARBA00009759"/>
    </source>
</evidence>
<reference evidence="11 12" key="1">
    <citation type="submission" date="2020-08" db="EMBL/GenBank/DDBJ databases">
        <title>Genomic Encyclopedia of Type Strains, Phase IV (KMG-IV): sequencing the most valuable type-strain genomes for metagenomic binning, comparative biology and taxonomic classification.</title>
        <authorList>
            <person name="Goeker M."/>
        </authorList>
    </citation>
    <scope>NUCLEOTIDE SEQUENCE [LARGE SCALE GENOMIC DNA]</scope>
    <source>
        <strain evidence="11 12">DSM 25079</strain>
    </source>
</reference>
<comment type="similarity">
    <text evidence="3 10">Belongs to the inositol monophosphatase superfamily.</text>
</comment>
<dbReference type="GO" id="GO:0046854">
    <property type="term" value="P:phosphatidylinositol phosphate biosynthetic process"/>
    <property type="evidence" value="ECO:0007669"/>
    <property type="project" value="InterPro"/>
</dbReference>
<comment type="cofactor">
    <cofactor evidence="2 9 10">
        <name>Mg(2+)</name>
        <dbReference type="ChEBI" id="CHEBI:18420"/>
    </cofactor>
</comment>
<evidence type="ECO:0000256" key="1">
    <source>
        <dbReference type="ARBA" id="ARBA00001033"/>
    </source>
</evidence>
<dbReference type="PROSITE" id="PS00629">
    <property type="entry name" value="IMP_1"/>
    <property type="match status" value="1"/>
</dbReference>
<gene>
    <name evidence="11" type="ORF">FHS49_001127</name>
</gene>
<dbReference type="RefSeq" id="WP_184016209.1">
    <property type="nucleotide sequence ID" value="NZ_JACIJC010000002.1"/>
</dbReference>
<keyword evidence="12" id="KW-1185">Reference proteome</keyword>
<dbReference type="CDD" id="cd01639">
    <property type="entry name" value="IMPase"/>
    <property type="match status" value="1"/>
</dbReference>